<dbReference type="AlphaFoldDB" id="A0A6C0K8P9"/>
<accession>A0A6C0K8P9</accession>
<dbReference type="EMBL" id="MN740826">
    <property type="protein sequence ID" value="QHU13803.1"/>
    <property type="molecule type" value="Genomic_DNA"/>
</dbReference>
<reference evidence="1" key="1">
    <citation type="journal article" date="2020" name="Nature">
        <title>Giant virus diversity and host interactions through global metagenomics.</title>
        <authorList>
            <person name="Schulz F."/>
            <person name="Roux S."/>
            <person name="Paez-Espino D."/>
            <person name="Jungbluth S."/>
            <person name="Walsh D.A."/>
            <person name="Denef V.J."/>
            <person name="McMahon K.D."/>
            <person name="Konstantinidis K.T."/>
            <person name="Eloe-Fadrosh E.A."/>
            <person name="Kyrpides N.C."/>
            <person name="Woyke T."/>
        </authorList>
    </citation>
    <scope>NUCLEOTIDE SEQUENCE</scope>
    <source>
        <strain evidence="1">GVMAG-S-1101178-73</strain>
    </source>
</reference>
<protein>
    <recommendedName>
        <fullName evidence="2">MYM-type domain-containing protein</fullName>
    </recommendedName>
</protein>
<name>A0A6C0K8P9_9ZZZZ</name>
<sequence>MPRKAKTTDDNASDTKKKKNLMNTIIKDISVVDNEDIILQLPLSNTQINKLNITDNTTCAEFPEPYEPNCFYINENNTYSTIQDNIIFDNTNSEYSLKVSHKDEILNSNNNCYWCCHPIDNRTFGMPYKYNIKTDTYVLFGNFCSLECANAYNFSSHSGSDKVWEINSLIQMLSKHYGFSHPIRPAPSRFLLKIFNGPMTIEEFRKGHYTNDKTYILNLPPMISTNFSYEVVNTSYLKNITDNMHIKLDNQNQNNNQSTKKKAALAANASNVANAANSNTIDSKLSLIVSGGDTRGISGAT</sequence>
<evidence type="ECO:0008006" key="2">
    <source>
        <dbReference type="Google" id="ProtNLM"/>
    </source>
</evidence>
<proteinExistence type="predicted"/>
<evidence type="ECO:0000313" key="1">
    <source>
        <dbReference type="EMBL" id="QHU13803.1"/>
    </source>
</evidence>
<organism evidence="1">
    <name type="scientific">viral metagenome</name>
    <dbReference type="NCBI Taxonomy" id="1070528"/>
    <lineage>
        <taxon>unclassified sequences</taxon>
        <taxon>metagenomes</taxon>
        <taxon>organismal metagenomes</taxon>
    </lineage>
</organism>